<evidence type="ECO:0000256" key="1">
    <source>
        <dbReference type="SAM" id="MobiDB-lite"/>
    </source>
</evidence>
<gene>
    <name evidence="2" type="ORF">G5C65_07100</name>
</gene>
<evidence type="ECO:0000313" key="2">
    <source>
        <dbReference type="EMBL" id="NGO68120.1"/>
    </source>
</evidence>
<feature type="compositionally biased region" description="Basic and acidic residues" evidence="1">
    <location>
        <begin position="139"/>
        <end position="159"/>
    </location>
</feature>
<protein>
    <submittedName>
        <fullName evidence="2">DUF5304 domain-containing protein</fullName>
    </submittedName>
</protein>
<dbReference type="AlphaFoldDB" id="A0A6G4WU04"/>
<evidence type="ECO:0000313" key="3">
    <source>
        <dbReference type="Proteomes" id="UP000477722"/>
    </source>
</evidence>
<feature type="region of interest" description="Disordered" evidence="1">
    <location>
        <begin position="122"/>
        <end position="159"/>
    </location>
</feature>
<reference evidence="2 3" key="1">
    <citation type="submission" date="2020-02" db="EMBL/GenBank/DDBJ databases">
        <title>Whole-genome analyses of novel actinobacteria.</title>
        <authorList>
            <person name="Sahin N."/>
            <person name="Tatar D."/>
        </authorList>
    </citation>
    <scope>NUCLEOTIDE SEQUENCE [LARGE SCALE GENOMIC DNA]</scope>
    <source>
        <strain evidence="2 3">SB3404</strain>
    </source>
</reference>
<name>A0A6G4WU04_9ACTN</name>
<dbReference type="EMBL" id="JAAKZZ010000044">
    <property type="protein sequence ID" value="NGO68120.1"/>
    <property type="molecule type" value="Genomic_DNA"/>
</dbReference>
<comment type="caution">
    <text evidence="2">The sequence shown here is derived from an EMBL/GenBank/DDBJ whole genome shotgun (WGS) entry which is preliminary data.</text>
</comment>
<organism evidence="2 3">
    <name type="scientific">Streptomyces boncukensis</name>
    <dbReference type="NCBI Taxonomy" id="2711219"/>
    <lineage>
        <taxon>Bacteria</taxon>
        <taxon>Bacillati</taxon>
        <taxon>Actinomycetota</taxon>
        <taxon>Actinomycetes</taxon>
        <taxon>Kitasatosporales</taxon>
        <taxon>Streptomycetaceae</taxon>
        <taxon>Streptomyces</taxon>
    </lineage>
</organism>
<sequence length="159" mass="17275">MSDDTERQTVRPQPDADAWATACEEDLKAEQARRRERYGPPPVSAAEELRKLADTVAGKVAEFGKPLGGAAASGAAQGVAQQFIEQARAAVEPVVARNPQIFDHLAAAGNELLAAYRAAVQDSERRWTVERDDDGPEAELDRIELDDPVDPKDPRDEAD</sequence>
<dbReference type="InterPro" id="IPR035183">
    <property type="entry name" value="DUF5304"/>
</dbReference>
<dbReference type="Pfam" id="PF17230">
    <property type="entry name" value="DUF5304"/>
    <property type="match status" value="1"/>
</dbReference>
<dbReference type="Proteomes" id="UP000477722">
    <property type="component" value="Unassembled WGS sequence"/>
</dbReference>
<dbReference type="RefSeq" id="WP_165297771.1">
    <property type="nucleotide sequence ID" value="NZ_JAAKZZ010000044.1"/>
</dbReference>
<accession>A0A6G4WU04</accession>
<keyword evidence="3" id="KW-1185">Reference proteome</keyword>
<proteinExistence type="predicted"/>